<name>A0ABV8H6R8_9FLAO</name>
<dbReference type="RefSeq" id="WP_290235375.1">
    <property type="nucleotide sequence ID" value="NZ_JAUFPZ010000002.1"/>
</dbReference>
<evidence type="ECO:0000256" key="1">
    <source>
        <dbReference type="SAM" id="SignalP"/>
    </source>
</evidence>
<feature type="chain" id="PRO_5046123911" description="DUF3575 domain-containing protein" evidence="1">
    <location>
        <begin position="20"/>
        <end position="186"/>
    </location>
</feature>
<sequence length="186" mass="21068">MRTRLLSLFILSMSLFVSAQETEETIDLTKQELKLNLGMSVAGIPEVTYEYFLEDNSSIGLSIGVGLDEPEDLSLRFIATPYYRLFFGKKKNAGFFIEANSAIASYRDTYYSYEYFYDDNGNYSETRESVYDEKTTNFGLGAAVGFKLLTRNNYVGEIYAGAGRLFGDSNDFEVYPRLGISIGKRF</sequence>
<gene>
    <name evidence="2" type="ORF">ACFOS1_05905</name>
</gene>
<feature type="signal peptide" evidence="1">
    <location>
        <begin position="1"/>
        <end position="19"/>
    </location>
</feature>
<protein>
    <recommendedName>
        <fullName evidence="4">DUF3575 domain-containing protein</fullName>
    </recommendedName>
</protein>
<proteinExistence type="predicted"/>
<organism evidence="2 3">
    <name type="scientific">Zunongwangia endophytica</name>
    <dbReference type="NCBI Taxonomy" id="1808945"/>
    <lineage>
        <taxon>Bacteria</taxon>
        <taxon>Pseudomonadati</taxon>
        <taxon>Bacteroidota</taxon>
        <taxon>Flavobacteriia</taxon>
        <taxon>Flavobacteriales</taxon>
        <taxon>Flavobacteriaceae</taxon>
        <taxon>Zunongwangia</taxon>
    </lineage>
</organism>
<evidence type="ECO:0000313" key="3">
    <source>
        <dbReference type="Proteomes" id="UP001595793"/>
    </source>
</evidence>
<dbReference type="Proteomes" id="UP001595793">
    <property type="component" value="Unassembled WGS sequence"/>
</dbReference>
<dbReference type="EMBL" id="JBHSAS010000006">
    <property type="protein sequence ID" value="MFC4026931.1"/>
    <property type="molecule type" value="Genomic_DNA"/>
</dbReference>
<comment type="caution">
    <text evidence="2">The sequence shown here is derived from an EMBL/GenBank/DDBJ whole genome shotgun (WGS) entry which is preliminary data.</text>
</comment>
<evidence type="ECO:0008006" key="4">
    <source>
        <dbReference type="Google" id="ProtNLM"/>
    </source>
</evidence>
<evidence type="ECO:0000313" key="2">
    <source>
        <dbReference type="EMBL" id="MFC4026931.1"/>
    </source>
</evidence>
<reference evidence="3" key="1">
    <citation type="journal article" date="2019" name="Int. J. Syst. Evol. Microbiol.">
        <title>The Global Catalogue of Microorganisms (GCM) 10K type strain sequencing project: providing services to taxonomists for standard genome sequencing and annotation.</title>
        <authorList>
            <consortium name="The Broad Institute Genomics Platform"/>
            <consortium name="The Broad Institute Genome Sequencing Center for Infectious Disease"/>
            <person name="Wu L."/>
            <person name="Ma J."/>
        </authorList>
    </citation>
    <scope>NUCLEOTIDE SEQUENCE [LARGE SCALE GENOMIC DNA]</scope>
    <source>
        <strain evidence="3">CECT 9128</strain>
    </source>
</reference>
<keyword evidence="1" id="KW-0732">Signal</keyword>
<accession>A0ABV8H6R8</accession>
<keyword evidence="3" id="KW-1185">Reference proteome</keyword>